<dbReference type="PANTHER" id="PTHR10807">
    <property type="entry name" value="MYOTUBULARIN-RELATED"/>
    <property type="match status" value="1"/>
</dbReference>
<dbReference type="Gene3D" id="3.90.190.10">
    <property type="entry name" value="Protein tyrosine phosphatase superfamily"/>
    <property type="match status" value="1"/>
</dbReference>
<dbReference type="InterPro" id="IPR030564">
    <property type="entry name" value="Myotubularin"/>
</dbReference>
<evidence type="ECO:0000256" key="1">
    <source>
        <dbReference type="ARBA" id="ARBA00004184"/>
    </source>
</evidence>
<evidence type="ECO:0000256" key="8">
    <source>
        <dbReference type="SAM" id="Coils"/>
    </source>
</evidence>
<evidence type="ECO:0000259" key="9">
    <source>
        <dbReference type="PROSITE" id="PS50056"/>
    </source>
</evidence>
<feature type="binding site" evidence="6">
    <location>
        <begin position="399"/>
        <end position="400"/>
    </location>
    <ligand>
        <name>substrate</name>
    </ligand>
</feature>
<name>F0WNR3_9STRA</name>
<dbReference type="HOGENOM" id="CLU_020510_0_0_1"/>
<evidence type="ECO:0000256" key="2">
    <source>
        <dbReference type="ARBA" id="ARBA00022723"/>
    </source>
</evidence>
<dbReference type="InterPro" id="IPR016130">
    <property type="entry name" value="Tyr_Pase_AS"/>
</dbReference>
<reference evidence="12" key="2">
    <citation type="submission" date="2011-02" db="EMBL/GenBank/DDBJ databases">
        <authorList>
            <person name="MacLean D."/>
        </authorList>
    </citation>
    <scope>NUCLEOTIDE SEQUENCE</scope>
</reference>
<evidence type="ECO:0000256" key="3">
    <source>
        <dbReference type="ARBA" id="ARBA00022771"/>
    </source>
</evidence>
<dbReference type="InterPro" id="IPR029021">
    <property type="entry name" value="Prot-tyrosine_phosphatase-like"/>
</dbReference>
<evidence type="ECO:0000259" key="11">
    <source>
        <dbReference type="PROSITE" id="PS51339"/>
    </source>
</evidence>
<feature type="domain" description="Myotubularin phosphatase" evidence="11">
    <location>
        <begin position="249"/>
        <end position="627"/>
    </location>
</feature>
<feature type="domain" description="Tyrosine specific protein phosphatases" evidence="9">
    <location>
        <begin position="432"/>
        <end position="476"/>
    </location>
</feature>
<feature type="coiled-coil region" evidence="8">
    <location>
        <begin position="663"/>
        <end position="697"/>
    </location>
</feature>
<dbReference type="InterPro" id="IPR000387">
    <property type="entry name" value="Tyr_Pase_dom"/>
</dbReference>
<keyword evidence="2" id="KW-0479">Metal-binding</keyword>
<evidence type="ECO:0000313" key="12">
    <source>
        <dbReference type="EMBL" id="CCA22955.1"/>
    </source>
</evidence>
<dbReference type="PROSITE" id="PS01358">
    <property type="entry name" value="ZF_RANBP2_1"/>
    <property type="match status" value="1"/>
</dbReference>
<dbReference type="Pfam" id="PF06602">
    <property type="entry name" value="Myotub-related"/>
    <property type="match status" value="1"/>
</dbReference>
<protein>
    <submittedName>
        <fullName evidence="12">Myotubularin related protein 2 putative</fullName>
    </submittedName>
</protein>
<dbReference type="GO" id="GO:0008270">
    <property type="term" value="F:zinc ion binding"/>
    <property type="evidence" value="ECO:0007669"/>
    <property type="project" value="UniProtKB-KW"/>
</dbReference>
<dbReference type="GO" id="GO:0005737">
    <property type="term" value="C:cytoplasm"/>
    <property type="evidence" value="ECO:0007669"/>
    <property type="project" value="TreeGrafter"/>
</dbReference>
<dbReference type="SMART" id="SM00547">
    <property type="entry name" value="ZnF_RBZ"/>
    <property type="match status" value="1"/>
</dbReference>
<dbReference type="InterPro" id="IPR010569">
    <property type="entry name" value="Myotubularin-like_Pase_dom"/>
</dbReference>
<dbReference type="InterPro" id="IPR001876">
    <property type="entry name" value="Znf_RanBP2"/>
</dbReference>
<feature type="active site" description="Phosphocysteine intermediate" evidence="5">
    <location>
        <position position="463"/>
    </location>
</feature>
<dbReference type="SUPFAM" id="SSF52799">
    <property type="entry name" value="(Phosphotyrosine protein) phosphatases II"/>
    <property type="match status" value="1"/>
</dbReference>
<proteinExistence type="predicted"/>
<comment type="subcellular location">
    <subcellularLocation>
        <location evidence="1">Endomembrane system</location>
        <topology evidence="1">Peripheral membrane protein</topology>
    </subcellularLocation>
</comment>
<evidence type="ECO:0000259" key="10">
    <source>
        <dbReference type="PROSITE" id="PS50199"/>
    </source>
</evidence>
<dbReference type="PROSITE" id="PS51339">
    <property type="entry name" value="PPASE_MYOTUBULARIN"/>
    <property type="match status" value="1"/>
</dbReference>
<dbReference type="EMBL" id="FR824219">
    <property type="protein sequence ID" value="CCA22955.1"/>
    <property type="molecule type" value="Genomic_DNA"/>
</dbReference>
<evidence type="ECO:0000256" key="6">
    <source>
        <dbReference type="PIRSR" id="PIRSR630564-2"/>
    </source>
</evidence>
<accession>F0WNR3</accession>
<feature type="binding site" evidence="6">
    <location>
        <begin position="463"/>
        <end position="469"/>
    </location>
    <ligand>
        <name>substrate</name>
    </ligand>
</feature>
<dbReference type="AlphaFoldDB" id="F0WNR3"/>
<evidence type="ECO:0000256" key="5">
    <source>
        <dbReference type="PIRSR" id="PIRSR630564-1"/>
    </source>
</evidence>
<dbReference type="PROSITE" id="PS00383">
    <property type="entry name" value="TYR_PHOSPHATASE_1"/>
    <property type="match status" value="1"/>
</dbReference>
<keyword evidence="8" id="KW-0175">Coiled coil</keyword>
<dbReference type="CDD" id="cd14507">
    <property type="entry name" value="PTP-MTM-like"/>
    <property type="match status" value="1"/>
</dbReference>
<keyword evidence="3 7" id="KW-0863">Zinc-finger</keyword>
<dbReference type="PROSITE" id="PS50056">
    <property type="entry name" value="TYR_PHOSPHATASE_2"/>
    <property type="match status" value="1"/>
</dbReference>
<dbReference type="GO" id="GO:0012505">
    <property type="term" value="C:endomembrane system"/>
    <property type="evidence" value="ECO:0007669"/>
    <property type="project" value="UniProtKB-SubCell"/>
</dbReference>
<gene>
    <name evidence="12" type="primary">AlNc14C174G8075</name>
    <name evidence="12" type="ORF">ALNC14_090980</name>
</gene>
<dbReference type="PANTHER" id="PTHR10807:SF128">
    <property type="entry name" value="PHOSPHATIDYLINOSITOL-3,5-BISPHOSPHATE 3-PHOSPHATASE"/>
    <property type="match status" value="1"/>
</dbReference>
<evidence type="ECO:0000256" key="4">
    <source>
        <dbReference type="ARBA" id="ARBA00022833"/>
    </source>
</evidence>
<keyword evidence="4" id="KW-0862">Zinc</keyword>
<dbReference type="PROSITE" id="PS50199">
    <property type="entry name" value="ZF_RANBP2_2"/>
    <property type="match status" value="1"/>
</dbReference>
<organism evidence="12">
    <name type="scientific">Albugo laibachii Nc14</name>
    <dbReference type="NCBI Taxonomy" id="890382"/>
    <lineage>
        <taxon>Eukaryota</taxon>
        <taxon>Sar</taxon>
        <taxon>Stramenopiles</taxon>
        <taxon>Oomycota</taxon>
        <taxon>Peronosporomycetes</taxon>
        <taxon>Albuginales</taxon>
        <taxon>Albuginaceae</taxon>
        <taxon>Albugo</taxon>
    </lineage>
</organism>
<feature type="domain" description="RanBP2-type" evidence="10">
    <location>
        <begin position="742"/>
        <end position="769"/>
    </location>
</feature>
<evidence type="ECO:0000256" key="7">
    <source>
        <dbReference type="PROSITE-ProRule" id="PRU00322"/>
    </source>
</evidence>
<sequence>MFGICNAITHKGTRCTSDAADAAGKCDHHARIARALSLASTKIKTSEREEILEKCDYKGVNELKTNGLRSSPPRVINRACVTTQSEYTAKSSEFQSPNTQAEDVVTSVGCVEFCLPESSGLQSVRGTLWITTFRLRFEPEETYLRDPGNYHLFLDEALNGIPCACVAKLAYPTTDTVRTHMHIKGVSSTHSYTPSQIIVKFKSLKQWILAGNVQALMLAINRASCFDSPLRSFAFKSFTIEASDREKKGHELYDIYTDFWRMGVDLSRDPTLRLTTINKQYQLCPTYPQEMVVPAPISDEDIGVVANFRSKSRIPMCCYMHKSNGASIWRCAQPKRGIFNANNVCDEQYLYHLCTTKQKTVWIADCRPELNARANNLTGGGTESSSIAHVTIAFLNIANIHSMRDSLEQLYQLVHSTSSEQNQCWWAWVEETKWLQHIRLLLAASLRVADTVDTHQTTVLVHCSDGWDRTGQLCALSQILLDGHYRTLRGFLEIIDKEWIRAGHKFHDRVGLGISASEEQSPVFLQFLDCVWQLWRQYPAWFEFSPRILVDIADAVFSGQFGTFIGNCDQERRNWNITDRTPSFWAHALENEALYVNPFYRCATMSEVLLPPSSSVLRQVSLWMDYYFRSSTFSTLPPKNKHPAKWKQTSFCDLNRQHTSTTIDDLIESMMCAKLHIEALEEKVKAQRAEIALLERMRPPSNLFGSNSNTTQDHVASFSELGIAASPSNSRPLTTKLTFEETESKWRCQVCCKLNSADNPRCNVCGQPS</sequence>
<reference evidence="12" key="1">
    <citation type="journal article" date="2011" name="PLoS Biol.">
        <title>Gene gain and loss during evolution of obligate parasitism in the white rust pathogen of Arabidopsis thaliana.</title>
        <authorList>
            <person name="Kemen E."/>
            <person name="Gardiner A."/>
            <person name="Schultz-Larsen T."/>
            <person name="Kemen A.C."/>
            <person name="Balmuth A.L."/>
            <person name="Robert-Seilaniantz A."/>
            <person name="Bailey K."/>
            <person name="Holub E."/>
            <person name="Studholme D.J."/>
            <person name="Maclean D."/>
            <person name="Jones J.D."/>
        </authorList>
    </citation>
    <scope>NUCLEOTIDE SEQUENCE</scope>
</reference>